<comment type="caution">
    <text evidence="1">The sequence shown here is derived from an EMBL/GenBank/DDBJ whole genome shotgun (WGS) entry which is preliminary data.</text>
</comment>
<evidence type="ECO:0000313" key="2">
    <source>
        <dbReference type="Proteomes" id="UP001607303"/>
    </source>
</evidence>
<evidence type="ECO:0000313" key="1">
    <source>
        <dbReference type="EMBL" id="KAL2743326.1"/>
    </source>
</evidence>
<protein>
    <submittedName>
        <fullName evidence="1">Uncharacterized protein</fullName>
    </submittedName>
</protein>
<name>A0ABD2CE34_VESMC</name>
<accession>A0ABD2CE34</accession>
<dbReference type="AlphaFoldDB" id="A0ABD2CE34"/>
<keyword evidence="2" id="KW-1185">Reference proteome</keyword>
<proteinExistence type="predicted"/>
<organism evidence="1 2">
    <name type="scientific">Vespula maculifrons</name>
    <name type="common">Eastern yellow jacket</name>
    <name type="synonym">Wasp</name>
    <dbReference type="NCBI Taxonomy" id="7453"/>
    <lineage>
        <taxon>Eukaryota</taxon>
        <taxon>Metazoa</taxon>
        <taxon>Ecdysozoa</taxon>
        <taxon>Arthropoda</taxon>
        <taxon>Hexapoda</taxon>
        <taxon>Insecta</taxon>
        <taxon>Pterygota</taxon>
        <taxon>Neoptera</taxon>
        <taxon>Endopterygota</taxon>
        <taxon>Hymenoptera</taxon>
        <taxon>Apocrita</taxon>
        <taxon>Aculeata</taxon>
        <taxon>Vespoidea</taxon>
        <taxon>Vespidae</taxon>
        <taxon>Vespinae</taxon>
        <taxon>Vespula</taxon>
    </lineage>
</organism>
<gene>
    <name evidence="1" type="ORF">V1477_008815</name>
</gene>
<dbReference type="EMBL" id="JAYRBN010000056">
    <property type="protein sequence ID" value="KAL2743326.1"/>
    <property type="molecule type" value="Genomic_DNA"/>
</dbReference>
<reference evidence="1 2" key="1">
    <citation type="journal article" date="2024" name="Ann. Entomol. Soc. Am.">
        <title>Genomic analyses of the southern and eastern yellowjacket wasps (Hymenoptera: Vespidae) reveal evolutionary signatures of social life.</title>
        <authorList>
            <person name="Catto M.A."/>
            <person name="Caine P.B."/>
            <person name="Orr S.E."/>
            <person name="Hunt B.G."/>
            <person name="Goodisman M.A.D."/>
        </authorList>
    </citation>
    <scope>NUCLEOTIDE SEQUENCE [LARGE SCALE GENOMIC DNA]</scope>
    <source>
        <strain evidence="1">232</strain>
        <tissue evidence="1">Head and thorax</tissue>
    </source>
</reference>
<sequence length="207" mass="23353">MGIRFNGVGLVVSTCPNLIPTPSMLSYAISSKGPPSRLLTMSTFERVCVRGTFARVSFVEQPPFAKHASMLLQKATAFRATLIKALSDAEVSFYVDTVCSHSATWNLNITEFTKRKRRAPTRKREKLQFRISSSRPRETRASRKVATTDYHGRLVNVLLPQGRQSYIAKSHATVETRKKNKLYILDEMEYGRGEKSSETESLEINFA</sequence>
<dbReference type="Proteomes" id="UP001607303">
    <property type="component" value="Unassembled WGS sequence"/>
</dbReference>